<dbReference type="AlphaFoldDB" id="A0A4Q1BQ79"/>
<reference evidence="2 3" key="1">
    <citation type="submission" date="2016-06" db="EMBL/GenBank/DDBJ databases">
        <title>Evolution of pathogenesis and genome organization in the Tremellales.</title>
        <authorList>
            <person name="Cuomo C."/>
            <person name="Litvintseva A."/>
            <person name="Heitman J."/>
            <person name="Chen Y."/>
            <person name="Sun S."/>
            <person name="Springer D."/>
            <person name="Dromer F."/>
            <person name="Young S."/>
            <person name="Zeng Q."/>
            <person name="Chapman S."/>
            <person name="Gujja S."/>
            <person name="Saif S."/>
            <person name="Birren B."/>
        </authorList>
    </citation>
    <scope>NUCLEOTIDE SEQUENCE [LARGE SCALE GENOMIC DNA]</scope>
    <source>
        <strain evidence="2 3">ATCC 28783</strain>
    </source>
</reference>
<protein>
    <submittedName>
        <fullName evidence="2">Uncharacterized protein</fullName>
    </submittedName>
</protein>
<dbReference type="Proteomes" id="UP000289152">
    <property type="component" value="Unassembled WGS sequence"/>
</dbReference>
<dbReference type="VEuPathDB" id="FungiDB:TREMEDRAFT_64303"/>
<organism evidence="2 3">
    <name type="scientific">Tremella mesenterica</name>
    <name type="common">Jelly fungus</name>
    <dbReference type="NCBI Taxonomy" id="5217"/>
    <lineage>
        <taxon>Eukaryota</taxon>
        <taxon>Fungi</taxon>
        <taxon>Dikarya</taxon>
        <taxon>Basidiomycota</taxon>
        <taxon>Agaricomycotina</taxon>
        <taxon>Tremellomycetes</taxon>
        <taxon>Tremellales</taxon>
        <taxon>Tremellaceae</taxon>
        <taxon>Tremella</taxon>
    </lineage>
</organism>
<evidence type="ECO:0000256" key="1">
    <source>
        <dbReference type="SAM" id="MobiDB-lite"/>
    </source>
</evidence>
<evidence type="ECO:0000313" key="3">
    <source>
        <dbReference type="Proteomes" id="UP000289152"/>
    </source>
</evidence>
<sequence>MAAPFALCIALDLIAYGIARTLHLSMLPRRVPRSPPNLDRMLASEHVLLNDMGTPTLGDISESDDGSPPLDDVKPPPCTRSSSHKINDVDDNHLRTPRSQRHP</sequence>
<dbReference type="InParanoid" id="A0A4Q1BQ79"/>
<dbReference type="OrthoDB" id="2591446at2759"/>
<evidence type="ECO:0000313" key="2">
    <source>
        <dbReference type="EMBL" id="RXK40078.1"/>
    </source>
</evidence>
<gene>
    <name evidence="2" type="ORF">M231_02718</name>
</gene>
<name>A0A4Q1BQ79_TREME</name>
<feature type="region of interest" description="Disordered" evidence="1">
    <location>
        <begin position="52"/>
        <end position="103"/>
    </location>
</feature>
<accession>A0A4Q1BQ79</accession>
<keyword evidence="3" id="KW-1185">Reference proteome</keyword>
<comment type="caution">
    <text evidence="2">The sequence shown here is derived from an EMBL/GenBank/DDBJ whole genome shotgun (WGS) entry which is preliminary data.</text>
</comment>
<proteinExistence type="predicted"/>
<dbReference type="EMBL" id="SDIL01000023">
    <property type="protein sequence ID" value="RXK40078.1"/>
    <property type="molecule type" value="Genomic_DNA"/>
</dbReference>
<feature type="compositionally biased region" description="Basic and acidic residues" evidence="1">
    <location>
        <begin position="85"/>
        <end position="94"/>
    </location>
</feature>